<comment type="cofactor">
    <cofactor evidence="7">
        <name>Fe(2+)</name>
        <dbReference type="ChEBI" id="CHEBI:29033"/>
    </cofactor>
    <text evidence="7">Binds 1 Fe(2+) ion per subunit.</text>
</comment>
<keyword evidence="3 7" id="KW-0479">Metal-binding</keyword>
<keyword evidence="7" id="KW-0963">Cytoplasm</keyword>
<feature type="binding site" evidence="7">
    <location>
        <position position="179"/>
    </location>
    <ligand>
        <name>substrate</name>
    </ligand>
</feature>
<name>A0AAX0H923_CAMFE</name>
<dbReference type="EC" id="2.3.1.234" evidence="7"/>
<dbReference type="InterPro" id="IPR000905">
    <property type="entry name" value="Gcp-like_dom"/>
</dbReference>
<organism evidence="9 10">
    <name type="scientific">Campylobacter fetus subsp. testudinum</name>
    <dbReference type="NCBI Taxonomy" id="1507806"/>
    <lineage>
        <taxon>Bacteria</taxon>
        <taxon>Pseudomonadati</taxon>
        <taxon>Campylobacterota</taxon>
        <taxon>Epsilonproteobacteria</taxon>
        <taxon>Campylobacterales</taxon>
        <taxon>Campylobacteraceae</taxon>
        <taxon>Campylobacter</taxon>
    </lineage>
</organism>
<accession>A0AAX0H923</accession>
<keyword evidence="4 7" id="KW-0408">Iron</keyword>
<evidence type="ECO:0000256" key="6">
    <source>
        <dbReference type="ARBA" id="ARBA00048117"/>
    </source>
</evidence>
<comment type="similarity">
    <text evidence="7">Belongs to the KAE1 / TsaD family.</text>
</comment>
<dbReference type="HAMAP" id="MF_01445">
    <property type="entry name" value="TsaD"/>
    <property type="match status" value="1"/>
</dbReference>
<feature type="binding site" evidence="7">
    <location>
        <position position="175"/>
    </location>
    <ligand>
        <name>substrate</name>
    </ligand>
</feature>
<feature type="binding site" evidence="7">
    <location>
        <position position="296"/>
    </location>
    <ligand>
        <name>Fe cation</name>
        <dbReference type="ChEBI" id="CHEBI:24875"/>
    </ligand>
</feature>
<dbReference type="Proteomes" id="UP000093100">
    <property type="component" value="Unassembled WGS sequence"/>
</dbReference>
<dbReference type="Gene3D" id="3.30.420.40">
    <property type="match status" value="2"/>
</dbReference>
<dbReference type="GO" id="GO:0005506">
    <property type="term" value="F:iron ion binding"/>
    <property type="evidence" value="ECO:0007669"/>
    <property type="project" value="UniProtKB-UniRule"/>
</dbReference>
<dbReference type="SUPFAM" id="SSF53067">
    <property type="entry name" value="Actin-like ATPase domain"/>
    <property type="match status" value="2"/>
</dbReference>
<sequence>MILAIESSCDDSSIALMDIDNFELKKYKKITQESEHSKFGGVVPELAARLHTAAIPNLIEDVKEFFTSIKAVAVTNEPGLSVSLISGVSAARALSLALGVPLIGVNHLIGHIYSLFLDKNVVLPLGVLLVSGGHTMVLNIDESGYIKLIATTSDDSFGESFDKVAKMMDLGYPGGAIIEKLAQNGDKNRFNFTVPLKYDKRLEYSFSGLKNQVRTQIAKFESLSLQDKSDIASSFQHTAISHITDKLEKIFSEYKFKNFGAIGGGSANQVLRSNLEQICEKFGSNLMFAPLKFCSDNAAMIARAGVCKYKNECFTKPLDMVINPRCKLDGANLYF</sequence>
<dbReference type="InterPro" id="IPR043129">
    <property type="entry name" value="ATPase_NBD"/>
</dbReference>
<keyword evidence="2 7" id="KW-0819">tRNA processing</keyword>
<feature type="binding site" evidence="7">
    <location>
        <position position="107"/>
    </location>
    <ligand>
        <name>Fe cation</name>
        <dbReference type="ChEBI" id="CHEBI:24875"/>
    </ligand>
</feature>
<evidence type="ECO:0000313" key="10">
    <source>
        <dbReference type="Proteomes" id="UP000093100"/>
    </source>
</evidence>
<dbReference type="PRINTS" id="PR00789">
    <property type="entry name" value="OSIALOPTASE"/>
</dbReference>
<evidence type="ECO:0000256" key="5">
    <source>
        <dbReference type="ARBA" id="ARBA00023315"/>
    </source>
</evidence>
<feature type="domain" description="Gcp-like" evidence="8">
    <location>
        <begin position="30"/>
        <end position="302"/>
    </location>
</feature>
<reference evidence="9 10" key="1">
    <citation type="journal article" date="2016" name="Genome Biol. Evol.">
        <title>Comparative Genomics of Campylobacter fetus from Reptiles and Mammals Reveals Divergent Evolution in Host-Associated Lineages.</title>
        <authorList>
            <person name="Gilbert M.J."/>
            <person name="Miller W.G."/>
            <person name="Yee E."/>
            <person name="Zomer A.L."/>
            <person name="van der Graaf-van Bloois L."/>
            <person name="Fitzgerald C."/>
            <person name="Forbes K.J."/>
            <person name="Meric G."/>
            <person name="Sheppard S.K."/>
            <person name="Wagenaar J.A."/>
            <person name="Duim B."/>
        </authorList>
    </citation>
    <scope>NUCLEOTIDE SEQUENCE [LARGE SCALE GENOMIC DNA]</scope>
    <source>
        <strain evidence="9 10">12S02225-3</strain>
    </source>
</reference>
<protein>
    <recommendedName>
        <fullName evidence="7">tRNA N6-adenosine threonylcarbamoyltransferase</fullName>
        <ecNumber evidence="7">2.3.1.234</ecNumber>
    </recommendedName>
    <alternativeName>
        <fullName evidence="7">N6-L-threonylcarbamoyladenine synthase</fullName>
        <shortName evidence="7">t(6)A synthase</shortName>
    </alternativeName>
    <alternativeName>
        <fullName evidence="7">t(6)A37 threonylcarbamoyladenosine biosynthesis protein TsaD</fullName>
    </alternativeName>
    <alternativeName>
        <fullName evidence="7">tRNA threonylcarbamoyladenosine biosynthesis protein TsaD</fullName>
    </alternativeName>
</protein>
<dbReference type="GO" id="GO:0005737">
    <property type="term" value="C:cytoplasm"/>
    <property type="evidence" value="ECO:0007669"/>
    <property type="project" value="UniProtKB-SubCell"/>
</dbReference>
<dbReference type="AlphaFoldDB" id="A0AAX0H923"/>
<gene>
    <name evidence="7" type="primary">tsaD</name>
    <name evidence="9" type="ORF">CFT12S02225_08660</name>
</gene>
<dbReference type="PANTHER" id="PTHR11735:SF6">
    <property type="entry name" value="TRNA N6-ADENOSINE THREONYLCARBAMOYLTRANSFERASE, MITOCHONDRIAL"/>
    <property type="match status" value="1"/>
</dbReference>
<dbReference type="PROSITE" id="PS01016">
    <property type="entry name" value="GLYCOPROTEASE"/>
    <property type="match status" value="1"/>
</dbReference>
<evidence type="ECO:0000256" key="4">
    <source>
        <dbReference type="ARBA" id="ARBA00023004"/>
    </source>
</evidence>
<comment type="function">
    <text evidence="7">Required for the formation of a threonylcarbamoyl group on adenosine at position 37 (t(6)A37) in tRNAs that read codons beginning with adenine. Is involved in the transfer of the threonylcarbamoyl moiety of threonylcarbamoyl-AMP (TC-AMP) to the N6 group of A37, together with TsaE and TsaB. TsaD likely plays a direct catalytic role in this reaction.</text>
</comment>
<dbReference type="NCBIfam" id="TIGR03723">
    <property type="entry name" value="T6A_TsaD_YgjD"/>
    <property type="match status" value="1"/>
</dbReference>
<feature type="binding site" evidence="7">
    <location>
        <position position="268"/>
    </location>
    <ligand>
        <name>substrate</name>
    </ligand>
</feature>
<evidence type="ECO:0000256" key="2">
    <source>
        <dbReference type="ARBA" id="ARBA00022694"/>
    </source>
</evidence>
<dbReference type="EMBL" id="LFLK01000012">
    <property type="protein sequence ID" value="OCR90038.1"/>
    <property type="molecule type" value="Genomic_DNA"/>
</dbReference>
<dbReference type="NCBIfam" id="TIGR00329">
    <property type="entry name" value="gcp_kae1"/>
    <property type="match status" value="1"/>
</dbReference>
<proteinExistence type="inferred from homology"/>
<dbReference type="GO" id="GO:0016301">
    <property type="term" value="F:kinase activity"/>
    <property type="evidence" value="ECO:0007669"/>
    <property type="project" value="UniProtKB-KW"/>
</dbReference>
<feature type="binding site" evidence="7">
    <location>
        <begin position="129"/>
        <end position="133"/>
    </location>
    <ligand>
        <name>substrate</name>
    </ligand>
</feature>
<evidence type="ECO:0000259" key="8">
    <source>
        <dbReference type="Pfam" id="PF00814"/>
    </source>
</evidence>
<comment type="subcellular location">
    <subcellularLocation>
        <location evidence="7">Cytoplasm</location>
    </subcellularLocation>
</comment>
<dbReference type="Pfam" id="PF00814">
    <property type="entry name" value="TsaD"/>
    <property type="match status" value="1"/>
</dbReference>
<keyword evidence="9" id="KW-0418">Kinase</keyword>
<evidence type="ECO:0000256" key="7">
    <source>
        <dbReference type="HAMAP-Rule" id="MF_01445"/>
    </source>
</evidence>
<dbReference type="PANTHER" id="PTHR11735">
    <property type="entry name" value="TRNA N6-ADENOSINE THREONYLCARBAMOYLTRANSFERASE"/>
    <property type="match status" value="1"/>
</dbReference>
<feature type="binding site" evidence="7">
    <location>
        <position position="162"/>
    </location>
    <ligand>
        <name>substrate</name>
    </ligand>
</feature>
<dbReference type="InterPro" id="IPR022450">
    <property type="entry name" value="TsaD"/>
</dbReference>
<keyword evidence="1 7" id="KW-0808">Transferase</keyword>
<dbReference type="InterPro" id="IPR017861">
    <property type="entry name" value="KAE1/TsaD"/>
</dbReference>
<keyword evidence="5 7" id="KW-0012">Acyltransferase</keyword>
<evidence type="ECO:0000256" key="1">
    <source>
        <dbReference type="ARBA" id="ARBA00022679"/>
    </source>
</evidence>
<evidence type="ECO:0000313" key="9">
    <source>
        <dbReference type="EMBL" id="OCR90038.1"/>
    </source>
</evidence>
<dbReference type="InterPro" id="IPR017860">
    <property type="entry name" value="Peptidase_M22_CS"/>
</dbReference>
<feature type="binding site" evidence="7">
    <location>
        <position position="111"/>
    </location>
    <ligand>
        <name>Fe cation</name>
        <dbReference type="ChEBI" id="CHEBI:24875"/>
    </ligand>
</feature>
<dbReference type="KEGG" id="cfp:CR44_01120"/>
<dbReference type="GO" id="GO:0002949">
    <property type="term" value="P:tRNA threonylcarbamoyladenosine modification"/>
    <property type="evidence" value="ECO:0007669"/>
    <property type="project" value="UniProtKB-UniRule"/>
</dbReference>
<dbReference type="RefSeq" id="WP_023384217.1">
    <property type="nucleotide sequence ID" value="NZ_CP009226.1"/>
</dbReference>
<comment type="caution">
    <text evidence="9">The sequence shown here is derived from an EMBL/GenBank/DDBJ whole genome shotgun (WGS) entry which is preliminary data.</text>
</comment>
<comment type="catalytic activity">
    <reaction evidence="6 7">
        <text>L-threonylcarbamoyladenylate + adenosine(37) in tRNA = N(6)-L-threonylcarbamoyladenosine(37) in tRNA + AMP + H(+)</text>
        <dbReference type="Rhea" id="RHEA:37059"/>
        <dbReference type="Rhea" id="RHEA-COMP:10162"/>
        <dbReference type="Rhea" id="RHEA-COMP:10163"/>
        <dbReference type="ChEBI" id="CHEBI:15378"/>
        <dbReference type="ChEBI" id="CHEBI:73682"/>
        <dbReference type="ChEBI" id="CHEBI:74411"/>
        <dbReference type="ChEBI" id="CHEBI:74418"/>
        <dbReference type="ChEBI" id="CHEBI:456215"/>
        <dbReference type="EC" id="2.3.1.234"/>
    </reaction>
</comment>
<evidence type="ECO:0000256" key="3">
    <source>
        <dbReference type="ARBA" id="ARBA00022723"/>
    </source>
</evidence>
<dbReference type="GO" id="GO:0061711">
    <property type="term" value="F:tRNA N(6)-L-threonylcarbamoyladenine synthase activity"/>
    <property type="evidence" value="ECO:0007669"/>
    <property type="project" value="UniProtKB-EC"/>
</dbReference>